<organism evidence="1 2">
    <name type="scientific">Pluteus cervinus</name>
    <dbReference type="NCBI Taxonomy" id="181527"/>
    <lineage>
        <taxon>Eukaryota</taxon>
        <taxon>Fungi</taxon>
        <taxon>Dikarya</taxon>
        <taxon>Basidiomycota</taxon>
        <taxon>Agaricomycotina</taxon>
        <taxon>Agaricomycetes</taxon>
        <taxon>Agaricomycetidae</taxon>
        <taxon>Agaricales</taxon>
        <taxon>Pluteineae</taxon>
        <taxon>Pluteaceae</taxon>
        <taxon>Pluteus</taxon>
    </lineage>
</organism>
<evidence type="ECO:0000313" key="2">
    <source>
        <dbReference type="Proteomes" id="UP000308600"/>
    </source>
</evidence>
<evidence type="ECO:0000313" key="1">
    <source>
        <dbReference type="EMBL" id="TFK58878.1"/>
    </source>
</evidence>
<gene>
    <name evidence="1" type="ORF">BDN72DRAFT_865601</name>
</gene>
<keyword evidence="2" id="KW-1185">Reference proteome</keyword>
<accession>A0ACD2ZZ73</accession>
<name>A0ACD2ZZ73_9AGAR</name>
<dbReference type="Proteomes" id="UP000308600">
    <property type="component" value="Unassembled WGS sequence"/>
</dbReference>
<dbReference type="EMBL" id="ML209159">
    <property type="protein sequence ID" value="TFK58878.1"/>
    <property type="molecule type" value="Genomic_DNA"/>
</dbReference>
<protein>
    <submittedName>
        <fullName evidence="1">Uncharacterized protein</fullName>
    </submittedName>
</protein>
<sequence>MARTSSKEKGKEKEGSTPKAAATTKKGKKSDAVQAPDAVEEAIKLASTKIDWSDNDLTDSIIATITQSRDIKAGLFPGCGATPSTANGGGKKKSDWYWEVAMAVFPTYNPYKDAITPAVKIVQAPDGRGKSVTKLRT</sequence>
<reference evidence="1 2" key="1">
    <citation type="journal article" date="2019" name="Nat. Ecol. Evol.">
        <title>Megaphylogeny resolves global patterns of mushroom evolution.</title>
        <authorList>
            <person name="Varga T."/>
            <person name="Krizsan K."/>
            <person name="Foldi C."/>
            <person name="Dima B."/>
            <person name="Sanchez-Garcia M."/>
            <person name="Sanchez-Ramirez S."/>
            <person name="Szollosi G.J."/>
            <person name="Szarkandi J.G."/>
            <person name="Papp V."/>
            <person name="Albert L."/>
            <person name="Andreopoulos W."/>
            <person name="Angelini C."/>
            <person name="Antonin V."/>
            <person name="Barry K.W."/>
            <person name="Bougher N.L."/>
            <person name="Buchanan P."/>
            <person name="Buyck B."/>
            <person name="Bense V."/>
            <person name="Catcheside P."/>
            <person name="Chovatia M."/>
            <person name="Cooper J."/>
            <person name="Damon W."/>
            <person name="Desjardin D."/>
            <person name="Finy P."/>
            <person name="Geml J."/>
            <person name="Haridas S."/>
            <person name="Hughes K."/>
            <person name="Justo A."/>
            <person name="Karasinski D."/>
            <person name="Kautmanova I."/>
            <person name="Kiss B."/>
            <person name="Kocsube S."/>
            <person name="Kotiranta H."/>
            <person name="LaButti K.M."/>
            <person name="Lechner B.E."/>
            <person name="Liimatainen K."/>
            <person name="Lipzen A."/>
            <person name="Lukacs Z."/>
            <person name="Mihaltcheva S."/>
            <person name="Morgado L.N."/>
            <person name="Niskanen T."/>
            <person name="Noordeloos M.E."/>
            <person name="Ohm R.A."/>
            <person name="Ortiz-Santana B."/>
            <person name="Ovrebo C."/>
            <person name="Racz N."/>
            <person name="Riley R."/>
            <person name="Savchenko A."/>
            <person name="Shiryaev A."/>
            <person name="Soop K."/>
            <person name="Spirin V."/>
            <person name="Szebenyi C."/>
            <person name="Tomsovsky M."/>
            <person name="Tulloss R.E."/>
            <person name="Uehling J."/>
            <person name="Grigoriev I.V."/>
            <person name="Vagvolgyi C."/>
            <person name="Papp T."/>
            <person name="Martin F.M."/>
            <person name="Miettinen O."/>
            <person name="Hibbett D.S."/>
            <person name="Nagy L.G."/>
        </authorList>
    </citation>
    <scope>NUCLEOTIDE SEQUENCE [LARGE SCALE GENOMIC DNA]</scope>
    <source>
        <strain evidence="1 2">NL-1719</strain>
    </source>
</reference>
<proteinExistence type="predicted"/>
<feature type="non-terminal residue" evidence="1">
    <location>
        <position position="137"/>
    </location>
</feature>